<dbReference type="InterPro" id="IPR036291">
    <property type="entry name" value="NAD(P)-bd_dom_sf"/>
</dbReference>
<gene>
    <name evidence="7" type="ORF">GON04_05020</name>
</gene>
<dbReference type="InterPro" id="IPR050857">
    <property type="entry name" value="D-2-hydroxyacid_DH"/>
</dbReference>
<dbReference type="SUPFAM" id="SSF52283">
    <property type="entry name" value="Formate/glycerate dehydrogenase catalytic domain-like"/>
    <property type="match status" value="1"/>
</dbReference>
<dbReference type="Pfam" id="PF00389">
    <property type="entry name" value="2-Hacid_dh"/>
    <property type="match status" value="1"/>
</dbReference>
<accession>A0A6N8IPI9</accession>
<organism evidence="7 8">
    <name type="scientific">Ramlibacter pinisoli</name>
    <dbReference type="NCBI Taxonomy" id="2682844"/>
    <lineage>
        <taxon>Bacteria</taxon>
        <taxon>Pseudomonadati</taxon>
        <taxon>Pseudomonadota</taxon>
        <taxon>Betaproteobacteria</taxon>
        <taxon>Burkholderiales</taxon>
        <taxon>Comamonadaceae</taxon>
        <taxon>Ramlibacter</taxon>
    </lineage>
</organism>
<protein>
    <submittedName>
        <fullName evidence="7">Hydroxyacid dehydrogenase</fullName>
    </submittedName>
</protein>
<dbReference type="PANTHER" id="PTHR42789">
    <property type="entry name" value="D-ISOMER SPECIFIC 2-HYDROXYACID DEHYDROGENASE FAMILY PROTEIN (AFU_ORTHOLOGUE AFUA_6G10090)"/>
    <property type="match status" value="1"/>
</dbReference>
<evidence type="ECO:0000256" key="2">
    <source>
        <dbReference type="ARBA" id="ARBA00023002"/>
    </source>
</evidence>
<keyword evidence="2 4" id="KW-0560">Oxidoreductase</keyword>
<dbReference type="GO" id="GO:0051287">
    <property type="term" value="F:NAD binding"/>
    <property type="evidence" value="ECO:0007669"/>
    <property type="project" value="InterPro"/>
</dbReference>
<dbReference type="EMBL" id="WSEL01000003">
    <property type="protein sequence ID" value="MVQ28791.1"/>
    <property type="molecule type" value="Genomic_DNA"/>
</dbReference>
<evidence type="ECO:0000313" key="8">
    <source>
        <dbReference type="Proteomes" id="UP000469385"/>
    </source>
</evidence>
<evidence type="ECO:0000256" key="4">
    <source>
        <dbReference type="RuleBase" id="RU003719"/>
    </source>
</evidence>
<feature type="domain" description="D-isomer specific 2-hydroxyacid dehydrogenase catalytic" evidence="5">
    <location>
        <begin position="7"/>
        <end position="310"/>
    </location>
</feature>
<dbReference type="GO" id="GO:0016616">
    <property type="term" value="F:oxidoreductase activity, acting on the CH-OH group of donors, NAD or NADP as acceptor"/>
    <property type="evidence" value="ECO:0007669"/>
    <property type="project" value="InterPro"/>
</dbReference>
<comment type="similarity">
    <text evidence="1 4">Belongs to the D-isomer specific 2-hydroxyacid dehydrogenase family.</text>
</comment>
<dbReference type="PANTHER" id="PTHR42789:SF1">
    <property type="entry name" value="D-ISOMER SPECIFIC 2-HYDROXYACID DEHYDROGENASE FAMILY PROTEIN (AFU_ORTHOLOGUE AFUA_6G10090)"/>
    <property type="match status" value="1"/>
</dbReference>
<name>A0A6N8IPI9_9BURK</name>
<evidence type="ECO:0000259" key="5">
    <source>
        <dbReference type="Pfam" id="PF00389"/>
    </source>
</evidence>
<proteinExistence type="inferred from homology"/>
<evidence type="ECO:0000259" key="6">
    <source>
        <dbReference type="Pfam" id="PF02826"/>
    </source>
</evidence>
<keyword evidence="8" id="KW-1185">Reference proteome</keyword>
<dbReference type="AlphaFoldDB" id="A0A6N8IPI9"/>
<reference evidence="7 8" key="1">
    <citation type="submission" date="2019-12" db="EMBL/GenBank/DDBJ databases">
        <authorList>
            <person name="Huq M.A."/>
        </authorList>
    </citation>
    <scope>NUCLEOTIDE SEQUENCE [LARGE SCALE GENOMIC DNA]</scope>
    <source>
        <strain evidence="7 8">MAH-25</strain>
    </source>
</reference>
<evidence type="ECO:0000256" key="3">
    <source>
        <dbReference type="ARBA" id="ARBA00023027"/>
    </source>
</evidence>
<dbReference type="RefSeq" id="WP_157396855.1">
    <property type="nucleotide sequence ID" value="NZ_WSEL01000003.1"/>
</dbReference>
<dbReference type="InterPro" id="IPR006139">
    <property type="entry name" value="D-isomer_2_OHA_DH_cat_dom"/>
</dbReference>
<dbReference type="FunFam" id="3.40.50.720:FF:000203">
    <property type="entry name" value="D-3-phosphoglycerate dehydrogenase (SerA)"/>
    <property type="match status" value="1"/>
</dbReference>
<comment type="caution">
    <text evidence="7">The sequence shown here is derived from an EMBL/GenBank/DDBJ whole genome shotgun (WGS) entry which is preliminary data.</text>
</comment>
<dbReference type="InterPro" id="IPR006140">
    <property type="entry name" value="D-isomer_DH_NAD-bd"/>
</dbReference>
<keyword evidence="3" id="KW-0520">NAD</keyword>
<evidence type="ECO:0000256" key="1">
    <source>
        <dbReference type="ARBA" id="ARBA00005854"/>
    </source>
</evidence>
<feature type="domain" description="D-isomer specific 2-hydroxyacid dehydrogenase NAD-binding" evidence="6">
    <location>
        <begin position="112"/>
        <end position="283"/>
    </location>
</feature>
<dbReference type="InterPro" id="IPR029753">
    <property type="entry name" value="D-isomer_DH_CS"/>
</dbReference>
<dbReference type="Pfam" id="PF02826">
    <property type="entry name" value="2-Hacid_dh_C"/>
    <property type="match status" value="1"/>
</dbReference>
<dbReference type="Gene3D" id="3.40.50.720">
    <property type="entry name" value="NAD(P)-binding Rossmann-like Domain"/>
    <property type="match status" value="2"/>
</dbReference>
<dbReference type="PROSITE" id="PS00671">
    <property type="entry name" value="D_2_HYDROXYACID_DH_3"/>
    <property type="match status" value="1"/>
</dbReference>
<dbReference type="SUPFAM" id="SSF51735">
    <property type="entry name" value="NAD(P)-binding Rossmann-fold domains"/>
    <property type="match status" value="1"/>
</dbReference>
<dbReference type="Proteomes" id="UP000469385">
    <property type="component" value="Unassembled WGS sequence"/>
</dbReference>
<sequence length="330" mass="34300">MGAFTVLVTAPALAGEAQQILREAGASIEFMQEPIDEEALLRRFRAGPVDAVVLRGSRPFTARVLEAARGLKVIAKNGAGIDSVDLAAAQRLDVAVAVAAGANADAVAEHALALMLSLVRELPALDRKVRAGGWEGAGWQGRDFRGSVVGIVGYGAIGRATANLAAALGARVVVLRRSGDADAFPCERDLEALLPRVDILSLHCPLTDATRGLIGVRELARMQKGSLLVNTARGAVVDEAALVEALRSGHLAGAGLDTFATEPLPAGSPLRELANVILTPHIAGVTRQSALRVATTTARNVVDVMAGRALPAHNRIAGPVQASIPTRRHP</sequence>
<evidence type="ECO:0000313" key="7">
    <source>
        <dbReference type="EMBL" id="MVQ28791.1"/>
    </source>
</evidence>